<name>A0AAE5QWK0_STAEP</name>
<feature type="signal peptide" evidence="1">
    <location>
        <begin position="1"/>
        <end position="26"/>
    </location>
</feature>
<dbReference type="AlphaFoldDB" id="A0AAE5QWK0"/>
<accession>A0AAE5QWK0</accession>
<feature type="chain" id="PRO_5042228376" evidence="1">
    <location>
        <begin position="27"/>
        <end position="149"/>
    </location>
</feature>
<dbReference type="RefSeq" id="WP_002494368.1">
    <property type="nucleotide sequence ID" value="NZ_CABGJO010000027.1"/>
</dbReference>
<dbReference type="EMBL" id="PEJG01000027">
    <property type="protein sequence ID" value="PIH09193.1"/>
    <property type="molecule type" value="Genomic_DNA"/>
</dbReference>
<evidence type="ECO:0000313" key="3">
    <source>
        <dbReference type="Proteomes" id="UP000228502"/>
    </source>
</evidence>
<protein>
    <submittedName>
        <fullName evidence="2">Uncharacterized protein</fullName>
    </submittedName>
</protein>
<gene>
    <name evidence="2" type="ORF">CTJ08_12285</name>
</gene>
<evidence type="ECO:0000256" key="1">
    <source>
        <dbReference type="SAM" id="SignalP"/>
    </source>
</evidence>
<keyword evidence="1" id="KW-0732">Signal</keyword>
<proteinExistence type="predicted"/>
<evidence type="ECO:0000313" key="2">
    <source>
        <dbReference type="EMBL" id="PIH09193.1"/>
    </source>
</evidence>
<dbReference type="Proteomes" id="UP000228502">
    <property type="component" value="Unassembled WGS sequence"/>
</dbReference>
<reference evidence="2 3" key="1">
    <citation type="submission" date="2017-10" db="EMBL/GenBank/DDBJ databases">
        <title>genome sequences of Staph epi in chlorhexidine trial.</title>
        <authorList>
            <person name="Greninger A.L."/>
            <person name="Addetia A."/>
            <person name="Qin X."/>
            <person name="Zerr D."/>
        </authorList>
    </citation>
    <scope>NUCLEOTIDE SEQUENCE [LARGE SCALE GENOMIC DNA]</scope>
    <source>
        <strain evidence="2 3">SCH-17</strain>
    </source>
</reference>
<organism evidence="2 3">
    <name type="scientific">Staphylococcus epidermidis</name>
    <dbReference type="NCBI Taxonomy" id="1282"/>
    <lineage>
        <taxon>Bacteria</taxon>
        <taxon>Bacillati</taxon>
        <taxon>Bacillota</taxon>
        <taxon>Bacilli</taxon>
        <taxon>Bacillales</taxon>
        <taxon>Staphylococcaceae</taxon>
        <taxon>Staphylococcus</taxon>
    </lineage>
</organism>
<sequence>MKKLLSVFIASLLVLTGLSFSSINQGNTASAKTKYKTTITYKGQKYVYVGHYKHHFSKKEVKKVVKFSKGVHSGNKLVSAASKLSKNGYVKASSAIYKAFDFGLKNELKGSYFYTAAKKGTGVTISYDMYTATTGPNHTIAKNFKHSYN</sequence>
<comment type="caution">
    <text evidence="2">The sequence shown here is derived from an EMBL/GenBank/DDBJ whole genome shotgun (WGS) entry which is preliminary data.</text>
</comment>